<dbReference type="InterPro" id="IPR008495">
    <property type="entry name" value="DUF777_BOR_spp"/>
</dbReference>
<reference evidence="1 2" key="1">
    <citation type="journal article" date="2008" name="PLoS Genet.">
        <title>The genome of Borrelia recurrentis, the agent of deadly louse-borne relapsing fever, is a degraded subset of tick-borne Borrelia duttonii.</title>
        <authorList>
            <person name="Lescot M."/>
            <person name="Audic S."/>
            <person name="Robert C."/>
            <person name="Nguyen T.T."/>
            <person name="Blanc G."/>
            <person name="Cutler S.J."/>
            <person name="Wincker P."/>
            <person name="Couloux A."/>
            <person name="Claverie J.-M."/>
            <person name="Raoult D."/>
            <person name="Drancourt M."/>
        </authorList>
    </citation>
    <scope>NUCLEOTIDE SEQUENCE [LARGE SCALE GENOMIC DNA]</scope>
    <source>
        <strain evidence="1 2">Ly</strain>
    </source>
</reference>
<organism evidence="1 2">
    <name type="scientific">Borrelia duttonii (strain Ly)</name>
    <dbReference type="NCBI Taxonomy" id="412419"/>
    <lineage>
        <taxon>Bacteria</taxon>
        <taxon>Pseudomonadati</taxon>
        <taxon>Spirochaetota</taxon>
        <taxon>Spirochaetia</taxon>
        <taxon>Spirochaetales</taxon>
        <taxon>Borreliaceae</taxon>
        <taxon>Borrelia</taxon>
    </lineage>
</organism>
<keyword evidence="1" id="KW-0614">Plasmid</keyword>
<dbReference type="AlphaFoldDB" id="B5RNE1"/>
<gene>
    <name evidence="1" type="ordered locus">BDU_1082</name>
</gene>
<dbReference type="KEGG" id="bdu:BDU_1082"/>
<geneLocation type="plasmid" evidence="1 2">
    <name>pl165</name>
</geneLocation>
<dbReference type="HOGENOM" id="CLU_112787_0_0_12"/>
<dbReference type="EMBL" id="CP000979">
    <property type="protein sequence ID" value="ACH93877.1"/>
    <property type="molecule type" value="Genomic_DNA"/>
</dbReference>
<sequence>MQSNYEISRRLGNLSEGLAFEDAKRYLQDNVFICRIGIVKKFDFEKQEGIVVIEEYEDLNIISRNISNLKLELVEGDRVVLLQSSINIFNESDNNYFDKHYFYILNALTLRNVGISVEKFKIDTKELDVTSEDSSLNLKNITCDGEHSKISLKSLVIEAGNIELKGNVYINGRLFESHTHSSGTITYINASGAPTLASGSTAGVS</sequence>
<dbReference type="Pfam" id="PF05606">
    <property type="entry name" value="DUF777"/>
    <property type="match status" value="1"/>
</dbReference>
<evidence type="ECO:0000313" key="1">
    <source>
        <dbReference type="EMBL" id="ACH93877.1"/>
    </source>
</evidence>
<name>B5RNE1_BORDL</name>
<dbReference type="OrthoDB" id="350456at2"/>
<proteinExistence type="predicted"/>
<dbReference type="RefSeq" id="WP_012539417.1">
    <property type="nucleotide sequence ID" value="NC_011247.1"/>
</dbReference>
<evidence type="ECO:0000313" key="2">
    <source>
        <dbReference type="Proteomes" id="UP000000611"/>
    </source>
</evidence>
<protein>
    <submittedName>
        <fullName evidence="1">Uncharacterized conserved protein</fullName>
    </submittedName>
</protein>
<accession>B5RNE1</accession>
<keyword evidence="2" id="KW-1185">Reference proteome</keyword>
<dbReference type="Proteomes" id="UP000000611">
    <property type="component" value="Plasmid pl165"/>
</dbReference>